<evidence type="ECO:0000259" key="5">
    <source>
        <dbReference type="Pfam" id="PF08543"/>
    </source>
</evidence>
<comment type="caution">
    <text evidence="7">The sequence shown here is derived from an EMBL/GenBank/DDBJ whole genome shotgun (WGS) entry which is preliminary data.</text>
</comment>
<evidence type="ECO:0000259" key="6">
    <source>
        <dbReference type="Pfam" id="PF10120"/>
    </source>
</evidence>
<dbReference type="InterPro" id="IPR036409">
    <property type="entry name" value="Aldolase_II/adducin_N_sf"/>
</dbReference>
<keyword evidence="3 7" id="KW-0418">Kinase</keyword>
<organism evidence="7 8">
    <name type="scientific">Zestosphaera tikiterensis</name>
    <dbReference type="NCBI Taxonomy" id="1973259"/>
    <lineage>
        <taxon>Archaea</taxon>
        <taxon>Thermoproteota</taxon>
        <taxon>Thermoprotei</taxon>
        <taxon>Desulfurococcales</taxon>
        <taxon>Desulfurococcaceae</taxon>
        <taxon>Zestosphaera</taxon>
    </lineage>
</organism>
<dbReference type="GO" id="GO:0005524">
    <property type="term" value="F:ATP binding"/>
    <property type="evidence" value="ECO:0007669"/>
    <property type="project" value="UniProtKB-KW"/>
</dbReference>
<dbReference type="GO" id="GO:0005829">
    <property type="term" value="C:cytosol"/>
    <property type="evidence" value="ECO:0007669"/>
    <property type="project" value="TreeGrafter"/>
</dbReference>
<evidence type="ECO:0000256" key="1">
    <source>
        <dbReference type="ARBA" id="ARBA00022679"/>
    </source>
</evidence>
<dbReference type="Pfam" id="PF10120">
    <property type="entry name" value="ThiN"/>
    <property type="match status" value="1"/>
</dbReference>
<dbReference type="Gene3D" id="3.40.225.10">
    <property type="entry name" value="Class II aldolase/adducin N-terminal domain"/>
    <property type="match status" value="1"/>
</dbReference>
<evidence type="ECO:0000256" key="4">
    <source>
        <dbReference type="ARBA" id="ARBA00022840"/>
    </source>
</evidence>
<feature type="domain" description="Thiamine-phosphate synthase ThiN" evidence="6">
    <location>
        <begin position="279"/>
        <end position="451"/>
    </location>
</feature>
<sequence>MLRSCRRIPVAMTIAGSDSGGGAGIEADLKTFAALGVHGTVALTSVTAQNTYEVTAIYDIPPDIVYKQIEAVVVDMGVDAAKTGMLSNSQIIKAVAEAVRKYRFPVVVDPVMIAKSGAQLLREEAVETLVKELIPLAKVVTPNRPEAEKLTGVEIRSLDDAKLAAKDIVEVLGAEAAVVKGGHLEGSESIDVLYWNGSFKLFKASRIDAGCTHGTGCAFAAAIAAELAKGEAVDRAVEKAKEFITLSIDYGVKIGKGHCPVNPIAWLEIPAERYRVLRNVEEAVRLFTLNADKVRNYMPEVGVNIVEAIDPKYLRDLKDVAGVLGRIVKVGDEVKAVGPVRFGASKHLARALIVVTQYYPMLRAMVNIRYDEKLIENAVKAGFEVIFVDRSKEPEEVKKVEGMSLKWVVQEAMMKSRRPPDIIYDLGDVGKEAMIRVLARNAVEAVEKLLKIINLTLH</sequence>
<protein>
    <submittedName>
        <fullName evidence="7">Bifunctional hydroxymethylpyrimidine kinase/phosphomethylpyrimidine kinase</fullName>
    </submittedName>
</protein>
<dbReference type="Proteomes" id="UP000244093">
    <property type="component" value="Unassembled WGS sequence"/>
</dbReference>
<dbReference type="InterPro" id="IPR019293">
    <property type="entry name" value="ThiN"/>
</dbReference>
<keyword evidence="2" id="KW-0547">Nucleotide-binding</keyword>
<name>A0A2R7Y821_9CREN</name>
<dbReference type="Pfam" id="PF08543">
    <property type="entry name" value="Phos_pyr_kin"/>
    <property type="match status" value="1"/>
</dbReference>
<dbReference type="AlphaFoldDB" id="A0A2R7Y821"/>
<dbReference type="NCBIfam" id="NF006346">
    <property type="entry name" value="PRK08573.1"/>
    <property type="match status" value="1"/>
</dbReference>
<evidence type="ECO:0000313" key="7">
    <source>
        <dbReference type="EMBL" id="PUA33547.1"/>
    </source>
</evidence>
<dbReference type="InterPro" id="IPR004399">
    <property type="entry name" value="HMP/HMP-P_kinase_dom"/>
</dbReference>
<dbReference type="InterPro" id="IPR013749">
    <property type="entry name" value="PM/HMP-P_kinase-1"/>
</dbReference>
<dbReference type="SUPFAM" id="SSF53613">
    <property type="entry name" value="Ribokinase-like"/>
    <property type="match status" value="1"/>
</dbReference>
<dbReference type="PANTHER" id="PTHR20858">
    <property type="entry name" value="PHOSPHOMETHYLPYRIMIDINE KINASE"/>
    <property type="match status" value="1"/>
</dbReference>
<reference evidence="7 8" key="1">
    <citation type="journal article" date="2018" name="Syst. Appl. Microbiol.">
        <title>A new symbiotic nanoarchaeote (Candidatus Nanoclepta minutus) and its host (Zestosphaera tikiterensis gen. nov., sp. nov.) from a New Zealand hot spring.</title>
        <authorList>
            <person name="St John E."/>
            <person name="Liu Y."/>
            <person name="Podar M."/>
            <person name="Stott M.B."/>
            <person name="Meneghin J."/>
            <person name="Chen Z."/>
            <person name="Lagutin K."/>
            <person name="Mitchell K."/>
            <person name="Reysenbach A.L."/>
        </authorList>
    </citation>
    <scope>NUCLEOTIDE SEQUENCE [LARGE SCALE GENOMIC DNA]</scope>
    <source>
        <strain evidence="7">NZ3</strain>
    </source>
</reference>
<feature type="domain" description="Pyridoxamine kinase/Phosphomethylpyrimidine kinase" evidence="5">
    <location>
        <begin position="18"/>
        <end position="262"/>
    </location>
</feature>
<evidence type="ECO:0000313" key="8">
    <source>
        <dbReference type="Proteomes" id="UP000244093"/>
    </source>
</evidence>
<dbReference type="Gene3D" id="3.40.1190.20">
    <property type="match status" value="1"/>
</dbReference>
<keyword evidence="4" id="KW-0067">ATP-binding</keyword>
<evidence type="ECO:0000256" key="3">
    <source>
        <dbReference type="ARBA" id="ARBA00022777"/>
    </source>
</evidence>
<dbReference type="GO" id="GO:0008972">
    <property type="term" value="F:phosphomethylpyrimidine kinase activity"/>
    <property type="evidence" value="ECO:0007669"/>
    <property type="project" value="InterPro"/>
</dbReference>
<keyword evidence="1" id="KW-0808">Transferase</keyword>
<dbReference type="GO" id="GO:0009228">
    <property type="term" value="P:thiamine biosynthetic process"/>
    <property type="evidence" value="ECO:0007669"/>
    <property type="project" value="InterPro"/>
</dbReference>
<gene>
    <name evidence="7" type="ORF">B7O98_03785</name>
</gene>
<dbReference type="PANTHER" id="PTHR20858:SF17">
    <property type="entry name" value="HYDROXYMETHYLPYRIMIDINE_PHOSPHOMETHYLPYRIMIDINE KINASE THI20-RELATED"/>
    <property type="match status" value="1"/>
</dbReference>
<dbReference type="FunFam" id="3.40.1190.20:FF:000003">
    <property type="entry name" value="Phosphomethylpyrimidine kinase ThiD"/>
    <property type="match status" value="1"/>
</dbReference>
<dbReference type="GO" id="GO:0008902">
    <property type="term" value="F:hydroxymethylpyrimidine kinase activity"/>
    <property type="evidence" value="ECO:0007669"/>
    <property type="project" value="TreeGrafter"/>
</dbReference>
<dbReference type="SUPFAM" id="SSF53639">
    <property type="entry name" value="AraD/HMP-PK domain-like"/>
    <property type="match status" value="1"/>
</dbReference>
<dbReference type="NCBIfam" id="TIGR00097">
    <property type="entry name" value="HMP-P_kinase"/>
    <property type="match status" value="1"/>
</dbReference>
<dbReference type="CDD" id="cd01169">
    <property type="entry name" value="HMPP_kinase"/>
    <property type="match status" value="1"/>
</dbReference>
<dbReference type="InterPro" id="IPR029056">
    <property type="entry name" value="Ribokinase-like"/>
</dbReference>
<evidence type="ECO:0000256" key="2">
    <source>
        <dbReference type="ARBA" id="ARBA00022741"/>
    </source>
</evidence>
<accession>A0A2R7Y821</accession>
<proteinExistence type="predicted"/>
<dbReference type="EMBL" id="NBVN01000002">
    <property type="protein sequence ID" value="PUA33547.1"/>
    <property type="molecule type" value="Genomic_DNA"/>
</dbReference>